<dbReference type="AlphaFoldDB" id="A0A0D2QN48"/>
<dbReference type="eggNOG" id="ENOG502SFPF">
    <property type="taxonomic scope" value="Eukaryota"/>
</dbReference>
<proteinExistence type="predicted"/>
<protein>
    <submittedName>
        <fullName evidence="2">Uncharacterized protein</fullName>
    </submittedName>
</protein>
<dbReference type="EMBL" id="CM001742">
    <property type="protein sequence ID" value="KJB21194.1"/>
    <property type="molecule type" value="Genomic_DNA"/>
</dbReference>
<sequence>MKGKKRNRGWTRGNVVPNPSQGDSDTRASIIRAQHNRGDGEIAKLWIPPLPVLGDDMEQVCFWSNCYLFRMFSFQEVLDWRFIIHGDFLLVSFVNCT</sequence>
<evidence type="ECO:0000313" key="3">
    <source>
        <dbReference type="Proteomes" id="UP000032304"/>
    </source>
</evidence>
<keyword evidence="3" id="KW-1185">Reference proteome</keyword>
<evidence type="ECO:0000256" key="1">
    <source>
        <dbReference type="SAM" id="MobiDB-lite"/>
    </source>
</evidence>
<evidence type="ECO:0000313" key="2">
    <source>
        <dbReference type="EMBL" id="KJB21194.1"/>
    </source>
</evidence>
<organism evidence="2 3">
    <name type="scientific">Gossypium raimondii</name>
    <name type="common">Peruvian cotton</name>
    <name type="synonym">Gossypium klotzschianum subsp. raimondii</name>
    <dbReference type="NCBI Taxonomy" id="29730"/>
    <lineage>
        <taxon>Eukaryota</taxon>
        <taxon>Viridiplantae</taxon>
        <taxon>Streptophyta</taxon>
        <taxon>Embryophyta</taxon>
        <taxon>Tracheophyta</taxon>
        <taxon>Spermatophyta</taxon>
        <taxon>Magnoliopsida</taxon>
        <taxon>eudicotyledons</taxon>
        <taxon>Gunneridae</taxon>
        <taxon>Pentapetalae</taxon>
        <taxon>rosids</taxon>
        <taxon>malvids</taxon>
        <taxon>Malvales</taxon>
        <taxon>Malvaceae</taxon>
        <taxon>Malvoideae</taxon>
        <taxon>Gossypium</taxon>
    </lineage>
</organism>
<dbReference type="Proteomes" id="UP000032304">
    <property type="component" value="Chromosome 3"/>
</dbReference>
<accession>A0A0D2QN48</accession>
<name>A0A0D2QN48_GOSRA</name>
<feature type="region of interest" description="Disordered" evidence="1">
    <location>
        <begin position="1"/>
        <end position="28"/>
    </location>
</feature>
<gene>
    <name evidence="2" type="ORF">B456_003G187000</name>
</gene>
<reference evidence="2 3" key="1">
    <citation type="journal article" date="2012" name="Nature">
        <title>Repeated polyploidization of Gossypium genomes and the evolution of spinnable cotton fibres.</title>
        <authorList>
            <person name="Paterson A.H."/>
            <person name="Wendel J.F."/>
            <person name="Gundlach H."/>
            <person name="Guo H."/>
            <person name="Jenkins J."/>
            <person name="Jin D."/>
            <person name="Llewellyn D."/>
            <person name="Showmaker K.C."/>
            <person name="Shu S."/>
            <person name="Udall J."/>
            <person name="Yoo M.J."/>
            <person name="Byers R."/>
            <person name="Chen W."/>
            <person name="Doron-Faigenboim A."/>
            <person name="Duke M.V."/>
            <person name="Gong L."/>
            <person name="Grimwood J."/>
            <person name="Grover C."/>
            <person name="Grupp K."/>
            <person name="Hu G."/>
            <person name="Lee T.H."/>
            <person name="Li J."/>
            <person name="Lin L."/>
            <person name="Liu T."/>
            <person name="Marler B.S."/>
            <person name="Page J.T."/>
            <person name="Roberts A.W."/>
            <person name="Romanel E."/>
            <person name="Sanders W.S."/>
            <person name="Szadkowski E."/>
            <person name="Tan X."/>
            <person name="Tang H."/>
            <person name="Xu C."/>
            <person name="Wang J."/>
            <person name="Wang Z."/>
            <person name="Zhang D."/>
            <person name="Zhang L."/>
            <person name="Ashrafi H."/>
            <person name="Bedon F."/>
            <person name="Bowers J.E."/>
            <person name="Brubaker C.L."/>
            <person name="Chee P.W."/>
            <person name="Das S."/>
            <person name="Gingle A.R."/>
            <person name="Haigler C.H."/>
            <person name="Harker D."/>
            <person name="Hoffmann L.V."/>
            <person name="Hovav R."/>
            <person name="Jones D.C."/>
            <person name="Lemke C."/>
            <person name="Mansoor S."/>
            <person name="ur Rahman M."/>
            <person name="Rainville L.N."/>
            <person name="Rambani A."/>
            <person name="Reddy U.K."/>
            <person name="Rong J.K."/>
            <person name="Saranga Y."/>
            <person name="Scheffler B.E."/>
            <person name="Scheffler J.A."/>
            <person name="Stelly D.M."/>
            <person name="Triplett B.A."/>
            <person name="Van Deynze A."/>
            <person name="Vaslin M.F."/>
            <person name="Waghmare V.N."/>
            <person name="Walford S.A."/>
            <person name="Wright R.J."/>
            <person name="Zaki E.A."/>
            <person name="Zhang T."/>
            <person name="Dennis E.S."/>
            <person name="Mayer K.F."/>
            <person name="Peterson D.G."/>
            <person name="Rokhsar D.S."/>
            <person name="Wang X."/>
            <person name="Schmutz J."/>
        </authorList>
    </citation>
    <scope>NUCLEOTIDE SEQUENCE [LARGE SCALE GENOMIC DNA]</scope>
</reference>
<dbReference type="Gramene" id="KJB21194">
    <property type="protein sequence ID" value="KJB21194"/>
    <property type="gene ID" value="B456_003G187000"/>
</dbReference>